<dbReference type="GeneID" id="109468901"/>
<dbReference type="OrthoDB" id="9970645at2759"/>
<organism evidence="2 3">
    <name type="scientific">Branchiostoma belcheri</name>
    <name type="common">Amphioxus</name>
    <dbReference type="NCBI Taxonomy" id="7741"/>
    <lineage>
        <taxon>Eukaryota</taxon>
        <taxon>Metazoa</taxon>
        <taxon>Chordata</taxon>
        <taxon>Cephalochordata</taxon>
        <taxon>Leptocardii</taxon>
        <taxon>Amphioxiformes</taxon>
        <taxon>Branchiostomatidae</taxon>
        <taxon>Branchiostoma</taxon>
    </lineage>
</organism>
<dbReference type="KEGG" id="bbel:109468901"/>
<name>A0A6P4YMA6_BRABE</name>
<dbReference type="Proteomes" id="UP000515135">
    <property type="component" value="Unplaced"/>
</dbReference>
<proteinExistence type="predicted"/>
<evidence type="ECO:0000256" key="1">
    <source>
        <dbReference type="SAM" id="Phobius"/>
    </source>
</evidence>
<evidence type="ECO:0000313" key="3">
    <source>
        <dbReference type="RefSeq" id="XP_019622839.1"/>
    </source>
</evidence>
<reference evidence="3" key="1">
    <citation type="submission" date="2025-08" db="UniProtKB">
        <authorList>
            <consortium name="RefSeq"/>
        </authorList>
    </citation>
    <scope>IDENTIFICATION</scope>
    <source>
        <tissue evidence="3">Gonad</tissue>
    </source>
</reference>
<evidence type="ECO:0000313" key="2">
    <source>
        <dbReference type="Proteomes" id="UP000515135"/>
    </source>
</evidence>
<keyword evidence="1" id="KW-1133">Transmembrane helix</keyword>
<keyword evidence="2" id="KW-1185">Reference proteome</keyword>
<dbReference type="AlphaFoldDB" id="A0A6P4YMA6"/>
<keyword evidence="1" id="KW-0812">Transmembrane</keyword>
<feature type="transmembrane region" description="Helical" evidence="1">
    <location>
        <begin position="6"/>
        <end position="27"/>
    </location>
</feature>
<gene>
    <name evidence="3" type="primary">LOC109468901</name>
</gene>
<keyword evidence="1" id="KW-0472">Membrane</keyword>
<protein>
    <submittedName>
        <fullName evidence="3">Uncharacterized protein LOC109468901</fullName>
    </submittedName>
</protein>
<sequence>MNSLPTWITTVLILALLTDTIVMGLSVKERRDTRNNEVVKSVVKRGFWSSCTRDSDCGRSYLECVELYWTRFFGPVKRRCVRKLCYQDFDCKGRRLRCVGAIRGGDMRKKGFCDKKRW</sequence>
<dbReference type="RefSeq" id="XP_019622839.1">
    <property type="nucleotide sequence ID" value="XM_019767280.1"/>
</dbReference>
<accession>A0A6P4YMA6</accession>